<organism evidence="2 3">
    <name type="scientific">Paramecium bursaria Chlorella virus IL3A</name>
    <name type="common">PBCV-IL3A</name>
    <dbReference type="NCBI Taxonomy" id="46019"/>
    <lineage>
        <taxon>Viruses</taxon>
        <taxon>Varidnaviria</taxon>
        <taxon>Bamfordvirae</taxon>
        <taxon>Nucleocytoviricota</taxon>
        <taxon>Megaviricetes</taxon>
        <taxon>Algavirales</taxon>
        <taxon>Phycodnaviridae</taxon>
        <taxon>Chlorovirus</taxon>
        <taxon>Chlorovirus illinoense</taxon>
    </lineage>
</organism>
<protein>
    <submittedName>
        <fullName evidence="2">Ubiquitin carboxyl-terminal hydrolase</fullName>
    </submittedName>
</protein>
<dbReference type="Proteomes" id="UP000247091">
    <property type="component" value="Segment"/>
</dbReference>
<dbReference type="EMBL" id="JX997169">
    <property type="protein sequence ID" value="AGE53773.1"/>
    <property type="molecule type" value="Genomic_DNA"/>
</dbReference>
<gene>
    <name evidence="2" type="primary">IL-3A_110L</name>
    <name evidence="2" type="ORF">PBCVIL3A_110L</name>
</gene>
<reference evidence="2 3" key="1">
    <citation type="submission" date="2012-10" db="EMBL/GenBank/DDBJ databases">
        <title>Towards defining the chloroviruses: a genomic journey through a genus of large DNA viruses.</title>
        <authorList>
            <person name="Jeanniard A."/>
            <person name="Dunigan D.D."/>
            <person name="Gurnon J.R."/>
            <person name="Agarkova I."/>
            <person name="Kang M."/>
            <person name="Vitek J."/>
            <person name="Duncan G."/>
            <person name="McClung O.W."/>
            <person name="Larsen M."/>
            <person name="Claverie J.-M."/>
            <person name="Van Etten J.L."/>
            <person name="Blanc G."/>
        </authorList>
    </citation>
    <scope>NUCLEOTIDE SEQUENCE [LARGE SCALE GENOMIC DNA]</scope>
</reference>
<evidence type="ECO:0000313" key="3">
    <source>
        <dbReference type="Proteomes" id="UP000247091"/>
    </source>
</evidence>
<dbReference type="PROSITE" id="PS50235">
    <property type="entry name" value="USP_3"/>
    <property type="match status" value="1"/>
</dbReference>
<proteinExistence type="predicted"/>
<dbReference type="Gene3D" id="3.90.70.10">
    <property type="entry name" value="Cysteine proteinases"/>
    <property type="match status" value="1"/>
</dbReference>
<keyword evidence="2" id="KW-0378">Hydrolase</keyword>
<dbReference type="GO" id="GO:0004843">
    <property type="term" value="F:cysteine-type deubiquitinase activity"/>
    <property type="evidence" value="ECO:0007669"/>
    <property type="project" value="InterPro"/>
</dbReference>
<dbReference type="SUPFAM" id="SSF54001">
    <property type="entry name" value="Cysteine proteinases"/>
    <property type="match status" value="1"/>
</dbReference>
<evidence type="ECO:0000313" key="2">
    <source>
        <dbReference type="EMBL" id="AGE53773.1"/>
    </source>
</evidence>
<dbReference type="InterPro" id="IPR050185">
    <property type="entry name" value="Ub_carboxyl-term_hydrolase"/>
</dbReference>
<name>M1H522_PBCVI</name>
<feature type="domain" description="USP" evidence="1">
    <location>
        <begin position="2"/>
        <end position="281"/>
    </location>
</feature>
<dbReference type="InterPro" id="IPR028889">
    <property type="entry name" value="USP"/>
</dbReference>
<dbReference type="InterPro" id="IPR001394">
    <property type="entry name" value="Peptidase_C19_UCH"/>
</dbReference>
<dbReference type="InterPro" id="IPR038765">
    <property type="entry name" value="Papain-like_cys_pep_sf"/>
</dbReference>
<organismHost>
    <name type="scientific">Chlorella</name>
    <dbReference type="NCBI Taxonomy" id="3071"/>
</organismHost>
<sequence length="285" mass="32968">MLSFRNTGNTCWFSAALQILLHIPQIANMLRHDMFEKMLVQKRKNAHDFSIELSQIAKMYWSSFEFEKHFDVTNLLTLFTKINRNFAGKKMYDASEAFLAMLETLELAFVTKPFSAIHPISFEGCNIDAWKQHVENTGDTFLSDILLGQTEQNYNGSVTYEHFTALTLSNCDSVDSGIDKYLRDGNFERKFTRLPMILPIIFQKSASKEFIHYDTSLTVSNVNYNLFAALVHSGNEHGGHWFAFASHNNKWFRYDDEVVTQIYDINSIVQKDAMMIIYKRDINSS</sequence>
<evidence type="ECO:0000259" key="1">
    <source>
        <dbReference type="PROSITE" id="PS50235"/>
    </source>
</evidence>
<dbReference type="Pfam" id="PF00443">
    <property type="entry name" value="UCH"/>
    <property type="match status" value="1"/>
</dbReference>
<dbReference type="GO" id="GO:0016579">
    <property type="term" value="P:protein deubiquitination"/>
    <property type="evidence" value="ECO:0007669"/>
    <property type="project" value="InterPro"/>
</dbReference>
<accession>M1H522</accession>
<dbReference type="PANTHER" id="PTHR21646:SF46">
    <property type="entry name" value="UBIQUITIN CARBOXYL-TERMINAL HYDROLASE"/>
    <property type="match status" value="1"/>
</dbReference>
<dbReference type="PANTHER" id="PTHR21646">
    <property type="entry name" value="UBIQUITIN CARBOXYL-TERMINAL HYDROLASE"/>
    <property type="match status" value="1"/>
</dbReference>